<feature type="transmembrane region" description="Helical" evidence="9">
    <location>
        <begin position="150"/>
        <end position="167"/>
    </location>
</feature>
<feature type="domain" description="Inositolphosphotransferase Aur1/Ipt1" evidence="10">
    <location>
        <begin position="485"/>
        <end position="666"/>
    </location>
</feature>
<evidence type="ECO:0000256" key="5">
    <source>
        <dbReference type="ARBA" id="ARBA00022989"/>
    </source>
</evidence>
<evidence type="ECO:0000256" key="2">
    <source>
        <dbReference type="ARBA" id="ARBA00022475"/>
    </source>
</evidence>
<feature type="transmembrane region" description="Helical" evidence="9">
    <location>
        <begin position="252"/>
        <end position="271"/>
    </location>
</feature>
<evidence type="ECO:0000256" key="8">
    <source>
        <dbReference type="SAM" id="MobiDB-lite"/>
    </source>
</evidence>
<dbReference type="AlphaFoldDB" id="A0A1H9NUS5"/>
<name>A0A1H9NUS5_9ACTN</name>
<feature type="compositionally biased region" description="Basic and acidic residues" evidence="8">
    <location>
        <begin position="11"/>
        <end position="20"/>
    </location>
</feature>
<evidence type="ECO:0000256" key="3">
    <source>
        <dbReference type="ARBA" id="ARBA00022679"/>
    </source>
</evidence>
<keyword evidence="6 9" id="KW-0472">Membrane</keyword>
<evidence type="ECO:0000256" key="4">
    <source>
        <dbReference type="ARBA" id="ARBA00022692"/>
    </source>
</evidence>
<keyword evidence="5 9" id="KW-1133">Transmembrane helix</keyword>
<evidence type="ECO:0000256" key="7">
    <source>
        <dbReference type="ARBA" id="ARBA00024033"/>
    </source>
</evidence>
<feature type="transmembrane region" description="Helical" evidence="9">
    <location>
        <begin position="634"/>
        <end position="652"/>
    </location>
</feature>
<dbReference type="EMBL" id="FOGO01000001">
    <property type="protein sequence ID" value="SER39641.1"/>
    <property type="molecule type" value="Genomic_DNA"/>
</dbReference>
<protein>
    <recommendedName>
        <fullName evidence="10">Inositolphosphotransferase Aur1/Ipt1 domain-containing protein</fullName>
    </recommendedName>
</protein>
<keyword evidence="2" id="KW-1003">Cell membrane</keyword>
<keyword evidence="3" id="KW-0808">Transferase</keyword>
<evidence type="ECO:0000259" key="10">
    <source>
        <dbReference type="Pfam" id="PF14378"/>
    </source>
</evidence>
<dbReference type="InterPro" id="IPR018584">
    <property type="entry name" value="GT87"/>
</dbReference>
<dbReference type="GO" id="GO:0005886">
    <property type="term" value="C:plasma membrane"/>
    <property type="evidence" value="ECO:0007669"/>
    <property type="project" value="UniProtKB-SubCell"/>
</dbReference>
<dbReference type="Proteomes" id="UP000182841">
    <property type="component" value="Unassembled WGS sequence"/>
</dbReference>
<feature type="region of interest" description="Disordered" evidence="8">
    <location>
        <begin position="677"/>
        <end position="752"/>
    </location>
</feature>
<dbReference type="Pfam" id="PF14378">
    <property type="entry name" value="PAP2_3"/>
    <property type="match status" value="1"/>
</dbReference>
<gene>
    <name evidence="11" type="ORF">SAMN05421870_101682</name>
</gene>
<dbReference type="InterPro" id="IPR026841">
    <property type="entry name" value="Aur1/Ipt1"/>
</dbReference>
<dbReference type="InterPro" id="IPR052185">
    <property type="entry name" value="IPC_Synthase-Related"/>
</dbReference>
<feature type="transmembrane region" description="Helical" evidence="9">
    <location>
        <begin position="601"/>
        <end position="622"/>
    </location>
</feature>
<dbReference type="PANTHER" id="PTHR31310">
    <property type="match status" value="1"/>
</dbReference>
<accession>A0A1H9NUS5</accession>
<proteinExistence type="inferred from homology"/>
<feature type="compositionally biased region" description="Basic and acidic residues" evidence="8">
    <location>
        <begin position="743"/>
        <end position="752"/>
    </location>
</feature>
<dbReference type="GO" id="GO:0016758">
    <property type="term" value="F:hexosyltransferase activity"/>
    <property type="evidence" value="ECO:0007669"/>
    <property type="project" value="InterPro"/>
</dbReference>
<keyword evidence="12" id="KW-1185">Reference proteome</keyword>
<feature type="transmembrane region" description="Helical" evidence="9">
    <location>
        <begin position="342"/>
        <end position="361"/>
    </location>
</feature>
<feature type="transmembrane region" description="Helical" evidence="9">
    <location>
        <begin position="384"/>
        <end position="402"/>
    </location>
</feature>
<feature type="transmembrane region" description="Helical" evidence="9">
    <location>
        <begin position="414"/>
        <end position="431"/>
    </location>
</feature>
<evidence type="ECO:0000256" key="6">
    <source>
        <dbReference type="ARBA" id="ARBA00023136"/>
    </source>
</evidence>
<feature type="transmembrane region" description="Helical" evidence="9">
    <location>
        <begin position="311"/>
        <end position="330"/>
    </location>
</feature>
<organism evidence="11 12">
    <name type="scientific">Streptomyces qinglanensis</name>
    <dbReference type="NCBI Taxonomy" id="943816"/>
    <lineage>
        <taxon>Bacteria</taxon>
        <taxon>Bacillati</taxon>
        <taxon>Actinomycetota</taxon>
        <taxon>Actinomycetes</taxon>
        <taxon>Kitasatosporales</taxon>
        <taxon>Streptomycetaceae</taxon>
        <taxon>Streptomyces</taxon>
    </lineage>
</organism>
<reference evidence="12" key="1">
    <citation type="submission" date="2016-10" db="EMBL/GenBank/DDBJ databases">
        <authorList>
            <person name="Varghese N."/>
            <person name="Submissions S."/>
        </authorList>
    </citation>
    <scope>NUCLEOTIDE SEQUENCE [LARGE SCALE GENOMIC DNA]</scope>
    <source>
        <strain evidence="12">CGMCC 4.6825</strain>
    </source>
</reference>
<feature type="transmembrane region" description="Helical" evidence="9">
    <location>
        <begin position="548"/>
        <end position="566"/>
    </location>
</feature>
<dbReference type="CDD" id="cd03386">
    <property type="entry name" value="PAP2_Aur1_like"/>
    <property type="match status" value="1"/>
</dbReference>
<evidence type="ECO:0000256" key="9">
    <source>
        <dbReference type="SAM" id="Phobius"/>
    </source>
</evidence>
<dbReference type="PANTHER" id="PTHR31310:SF7">
    <property type="entry name" value="PA-PHOSPHATASE RELATED-FAMILY PROTEIN DDB_G0268928"/>
    <property type="match status" value="1"/>
</dbReference>
<comment type="similarity">
    <text evidence="7">Belongs to the glycosyltransferase 87 family.</text>
</comment>
<feature type="transmembrane region" description="Helical" evidence="9">
    <location>
        <begin position="517"/>
        <end position="536"/>
    </location>
</feature>
<feature type="region of interest" description="Disordered" evidence="8">
    <location>
        <begin position="1"/>
        <end position="26"/>
    </location>
</feature>
<dbReference type="Pfam" id="PF09594">
    <property type="entry name" value="GT87"/>
    <property type="match status" value="1"/>
</dbReference>
<keyword evidence="4 9" id="KW-0812">Transmembrane</keyword>
<dbReference type="RefSeq" id="WP_074998554.1">
    <property type="nucleotide sequence ID" value="NZ_FOGO01000001.1"/>
</dbReference>
<evidence type="ECO:0000256" key="1">
    <source>
        <dbReference type="ARBA" id="ARBA00004651"/>
    </source>
</evidence>
<feature type="compositionally biased region" description="Low complexity" evidence="8">
    <location>
        <begin position="687"/>
        <end position="706"/>
    </location>
</feature>
<evidence type="ECO:0000313" key="11">
    <source>
        <dbReference type="EMBL" id="SER39641.1"/>
    </source>
</evidence>
<feature type="transmembrane region" description="Helical" evidence="9">
    <location>
        <begin position="173"/>
        <end position="191"/>
    </location>
</feature>
<dbReference type="OrthoDB" id="5241565at2"/>
<evidence type="ECO:0000313" key="12">
    <source>
        <dbReference type="Proteomes" id="UP000182841"/>
    </source>
</evidence>
<sequence>MAAETVVDGEGPDRGGERHLSGGGPLRRLPGPWGRLGSRAGMLLAGLWLLALALAVRQAVAVLRLPRDERLVDLFAWTGDSGVLRVHGSLYDGDAAFTGTPFAGLVLKPLTRAAEQGLGVVWTFGTLLLVAAVGAVAVRALPGPVSRRTALFALPAALSLLVLSIPVRNTFHLGQTSILPVLLVLVGWLAGGADRHQEQRGPAGGPFAGPRGQAVVALAGKAQGVLIGVAGALQPATLLFVPLLWLTGRRRAAVSGAGTFLICTLAAWAAMPDDSWTYWIHHVAGVGLGDAADATANQSLHGALLRAGLHGAPEAVLLAVLVPAVGWLALRRAVRYARDGQLLLAAAVVGCAAVAASPTAWQHQQLWVLLAIVGRVGRRTGDRLVWPVFVVMVMTLDGSALVPKIAAFGMLGENAVLLAALLASCAVPFLLREAPAWAAPQPSGPLSRPNLMLELLLIRVGYWAYSYVRGHAPDSRSLAEGHGDQVLAAERFLHLDVEHSLNKLAARTEWLREAGDTYYTTFHFLVPIVLLGFLYVRRAPQYRAARTALSFATLLGLAGFWLYPLAPPRLMPGLGYIDTAHGPQDLSDPDFGALTQLSNQYAAMPSLHVGWSLWCAVVVFLLTRNRWLRALGALYPLLTTFVVMATANHYLLDAVGGVAVVTAGFYGQRLFAGIRGTDARSGGGSVDGAADGSDWGAAQGDGAADGPPGTRSGPEALPDGPDGPDAVSGAASAPSPPGPPSSGDRRAPARRD</sequence>
<dbReference type="STRING" id="943816.AN217_08755"/>
<feature type="transmembrane region" description="Helical" evidence="9">
    <location>
        <begin position="36"/>
        <end position="56"/>
    </location>
</feature>
<feature type="transmembrane region" description="Helical" evidence="9">
    <location>
        <begin position="119"/>
        <end position="138"/>
    </location>
</feature>
<comment type="subcellular location">
    <subcellularLocation>
        <location evidence="1">Cell membrane</location>
        <topology evidence="1">Multi-pass membrane protein</topology>
    </subcellularLocation>
</comment>
<feature type="compositionally biased region" description="Low complexity" evidence="8">
    <location>
        <begin position="723"/>
        <end position="733"/>
    </location>
</feature>